<accession>A0A2N0Z8B5</accession>
<keyword evidence="10" id="KW-1185">Reference proteome</keyword>
<dbReference type="Gene3D" id="1.20.81.30">
    <property type="entry name" value="Type II secretion system (T2SS), domain F"/>
    <property type="match status" value="2"/>
</dbReference>
<feature type="transmembrane region" description="Helical" evidence="7">
    <location>
        <begin position="117"/>
        <end position="139"/>
    </location>
</feature>
<evidence type="ECO:0000256" key="2">
    <source>
        <dbReference type="ARBA" id="ARBA00005745"/>
    </source>
</evidence>
<reference evidence="9 10" key="1">
    <citation type="journal article" date="2003" name="Int. J. Syst. Evol. Microbiol.">
        <title>Bacillus nealsonii sp. nov., isolated from a spacecraft-assembly facility, whose spores are gamma-radiation resistant.</title>
        <authorList>
            <person name="Venkateswaran K."/>
            <person name="Kempf M."/>
            <person name="Chen F."/>
            <person name="Satomi M."/>
            <person name="Nicholson W."/>
            <person name="Kern R."/>
        </authorList>
    </citation>
    <scope>NUCLEOTIDE SEQUENCE [LARGE SCALE GENOMIC DNA]</scope>
    <source>
        <strain evidence="9 10">FO-92</strain>
    </source>
</reference>
<sequence>MNAGYLTMKKNKWSLDEQAMFLMNIGELLARGYSLAEAVQSTLYYLPFNKQEEIRACIGSLQGGESFYENLIKLQFNVQLISYVFFAEKHGGFAIAFQDAGSMMTSRQRTVAKLKKILYYPLFLMAFTAVLFGFVQQILLPKFTALFLSMDLKRNLFMLFIIGAGKMLPIICIVLLLFCIALLFYYHLKIKKMDSMTKSRLYTKIPFIGSYFSLYYTHTITQQLSYLLSGGFSIYESLQFFQQNKQQLLYKEIGTFVIEELKTGERLETAFEAIVFLEKELMKILKHGQENGKLDQELAFFSSFCINTLEKKINKTIKLVQPCLYGFVGLLIISIYLAVLLPMFQLLDGF</sequence>
<dbReference type="Proteomes" id="UP000233375">
    <property type="component" value="Unassembled WGS sequence"/>
</dbReference>
<dbReference type="NCBIfam" id="NF041012">
    <property type="entry name" value="T4P_ComGB"/>
    <property type="match status" value="1"/>
</dbReference>
<dbReference type="InterPro" id="IPR047692">
    <property type="entry name" value="T4P_ComGB"/>
</dbReference>
<evidence type="ECO:0000259" key="8">
    <source>
        <dbReference type="Pfam" id="PF00482"/>
    </source>
</evidence>
<protein>
    <submittedName>
        <fullName evidence="9">Competence protein ComG</fullName>
    </submittedName>
</protein>
<proteinExistence type="inferred from homology"/>
<gene>
    <name evidence="9" type="ORF">CWS01_00345</name>
</gene>
<evidence type="ECO:0000256" key="7">
    <source>
        <dbReference type="SAM" id="Phobius"/>
    </source>
</evidence>
<evidence type="ECO:0000313" key="10">
    <source>
        <dbReference type="Proteomes" id="UP000233375"/>
    </source>
</evidence>
<dbReference type="PANTHER" id="PTHR30012">
    <property type="entry name" value="GENERAL SECRETION PATHWAY PROTEIN"/>
    <property type="match status" value="1"/>
</dbReference>
<comment type="similarity">
    <text evidence="2">Belongs to the GSP F family.</text>
</comment>
<feature type="domain" description="Type II secretion system protein GspF" evidence="8">
    <location>
        <begin position="221"/>
        <end position="342"/>
    </location>
</feature>
<keyword evidence="3" id="KW-1003">Cell membrane</keyword>
<name>A0A2N0Z8B5_9BACI</name>
<evidence type="ECO:0000256" key="6">
    <source>
        <dbReference type="ARBA" id="ARBA00023136"/>
    </source>
</evidence>
<feature type="transmembrane region" description="Helical" evidence="7">
    <location>
        <begin position="159"/>
        <end position="186"/>
    </location>
</feature>
<keyword evidence="6 7" id="KW-0472">Membrane</keyword>
<dbReference type="InterPro" id="IPR018076">
    <property type="entry name" value="T2SS_GspF_dom"/>
</dbReference>
<evidence type="ECO:0000256" key="1">
    <source>
        <dbReference type="ARBA" id="ARBA00004651"/>
    </source>
</evidence>
<feature type="domain" description="Type II secretion system protein GspF" evidence="8">
    <location>
        <begin position="21"/>
        <end position="141"/>
    </location>
</feature>
<keyword evidence="5 7" id="KW-1133">Transmembrane helix</keyword>
<evidence type="ECO:0000256" key="5">
    <source>
        <dbReference type="ARBA" id="ARBA00022989"/>
    </source>
</evidence>
<comment type="subcellular location">
    <subcellularLocation>
        <location evidence="1">Cell membrane</location>
        <topology evidence="1">Multi-pass membrane protein</topology>
    </subcellularLocation>
</comment>
<evidence type="ECO:0000313" key="9">
    <source>
        <dbReference type="EMBL" id="PKG25714.1"/>
    </source>
</evidence>
<feature type="transmembrane region" description="Helical" evidence="7">
    <location>
        <begin position="323"/>
        <end position="344"/>
    </location>
</feature>
<organism evidence="9 10">
    <name type="scientific">Niallia nealsonii</name>
    <dbReference type="NCBI Taxonomy" id="115979"/>
    <lineage>
        <taxon>Bacteria</taxon>
        <taxon>Bacillati</taxon>
        <taxon>Bacillota</taxon>
        <taxon>Bacilli</taxon>
        <taxon>Bacillales</taxon>
        <taxon>Bacillaceae</taxon>
        <taxon>Niallia</taxon>
    </lineage>
</organism>
<evidence type="ECO:0000256" key="3">
    <source>
        <dbReference type="ARBA" id="ARBA00022475"/>
    </source>
</evidence>
<keyword evidence="4 7" id="KW-0812">Transmembrane</keyword>
<dbReference type="InterPro" id="IPR042094">
    <property type="entry name" value="T2SS_GspF_sf"/>
</dbReference>
<dbReference type="EMBL" id="PISE01000001">
    <property type="protein sequence ID" value="PKG25714.1"/>
    <property type="molecule type" value="Genomic_DNA"/>
</dbReference>
<dbReference type="AlphaFoldDB" id="A0A2N0Z8B5"/>
<dbReference type="InterPro" id="IPR003004">
    <property type="entry name" value="GspF/PilC"/>
</dbReference>
<dbReference type="PANTHER" id="PTHR30012:SF0">
    <property type="entry name" value="TYPE II SECRETION SYSTEM PROTEIN F-RELATED"/>
    <property type="match status" value="1"/>
</dbReference>
<dbReference type="OrthoDB" id="1638902at2"/>
<dbReference type="Pfam" id="PF00482">
    <property type="entry name" value="T2SSF"/>
    <property type="match status" value="2"/>
</dbReference>
<comment type="caution">
    <text evidence="9">The sequence shown here is derived from an EMBL/GenBank/DDBJ whole genome shotgun (WGS) entry which is preliminary data.</text>
</comment>
<dbReference type="GO" id="GO:0005886">
    <property type="term" value="C:plasma membrane"/>
    <property type="evidence" value="ECO:0007669"/>
    <property type="project" value="UniProtKB-SubCell"/>
</dbReference>
<evidence type="ECO:0000256" key="4">
    <source>
        <dbReference type="ARBA" id="ARBA00022692"/>
    </source>
</evidence>